<dbReference type="OrthoDB" id="5506986at2"/>
<dbReference type="Pfam" id="PF17164">
    <property type="entry name" value="DUF5122"/>
    <property type="match status" value="1"/>
</dbReference>
<dbReference type="STRING" id="446470.Snas_5988"/>
<dbReference type="HOGENOM" id="CLU_697626_0_0_11"/>
<dbReference type="Proteomes" id="UP000000844">
    <property type="component" value="Chromosome"/>
</dbReference>
<dbReference type="eggNOG" id="COG1520">
    <property type="taxonomic scope" value="Bacteria"/>
</dbReference>
<dbReference type="SUPFAM" id="SSF50998">
    <property type="entry name" value="Quinoprotein alcohol dehydrogenase-like"/>
    <property type="match status" value="1"/>
</dbReference>
<accession>D3Q085</accession>
<sequence length="381" mass="39396">MRRLLAVIGAVVALVFAAQVAAFAEPVPESLAAQPIAGATFKGPVHALAYARGKFFVGGEFAEAVADGKLQQRTHLAAVSPEGDLEVFSPELNGPVYALATGSHYLYVAGRFTEANGHPARHLARFSLRTGAVDRDFDVSVNALPRALELDGTRLYIGGDFNTVNGQPRGKVAAVSTGTGGLVGDFAPMFDRGVRTLEAANGKLYVGGGFTAVGDTQVRKLAALNPDSGAVYSSFDPQDKGLVYDIDAYDGRIYAATGGQGGRVMAYDSGGGTDWERITDGDVTAVSVSRGVVVAGGHFDRLCAGDDLGANGRCLDGVFAERGKLFAVSTGNSVHSWNPGANSVTGTHFLARGGGVLAAGGSFSTFAGGEINRRGLALFPY</sequence>
<organism evidence="2 3">
    <name type="scientific">Stackebrandtia nassauensis (strain DSM 44728 / CIP 108903 / NRRL B-16338 / NBRC 102104 / LLR-40K-21)</name>
    <dbReference type="NCBI Taxonomy" id="446470"/>
    <lineage>
        <taxon>Bacteria</taxon>
        <taxon>Bacillati</taxon>
        <taxon>Actinomycetota</taxon>
        <taxon>Actinomycetes</taxon>
        <taxon>Glycomycetales</taxon>
        <taxon>Glycomycetaceae</taxon>
        <taxon>Stackebrandtia</taxon>
    </lineage>
</organism>
<proteinExistence type="predicted"/>
<dbReference type="KEGG" id="sna:Snas_5988"/>
<dbReference type="InterPro" id="IPR011047">
    <property type="entry name" value="Quinoprotein_ADH-like_sf"/>
</dbReference>
<keyword evidence="1" id="KW-0732">Signal</keyword>
<dbReference type="EMBL" id="CP001778">
    <property type="protein sequence ID" value="ADD45614.1"/>
    <property type="molecule type" value="Genomic_DNA"/>
</dbReference>
<dbReference type="Gene3D" id="2.80.10.50">
    <property type="match status" value="1"/>
</dbReference>
<feature type="chain" id="PRO_5003048756" evidence="1">
    <location>
        <begin position="25"/>
        <end position="381"/>
    </location>
</feature>
<dbReference type="InterPro" id="IPR013431">
    <property type="entry name" value="Delta_60_rpt"/>
</dbReference>
<reference evidence="2 3" key="1">
    <citation type="journal article" date="2009" name="Stand. Genomic Sci.">
        <title>Complete genome sequence of Stackebrandtia nassauensis type strain (LLR-40K-21).</title>
        <authorList>
            <person name="Munk C."/>
            <person name="Lapidus A."/>
            <person name="Copeland A."/>
            <person name="Jando M."/>
            <person name="Mayilraj S."/>
            <person name="Glavina Del Rio T."/>
            <person name="Nolan M."/>
            <person name="Chen F."/>
            <person name="Lucas S."/>
            <person name="Tice H."/>
            <person name="Cheng J.F."/>
            <person name="Han C."/>
            <person name="Detter J.C."/>
            <person name="Bruce D."/>
            <person name="Goodwin L."/>
            <person name="Chain P."/>
            <person name="Pitluck S."/>
            <person name="Goker M."/>
            <person name="Ovchinikova G."/>
            <person name="Pati A."/>
            <person name="Ivanova N."/>
            <person name="Mavromatis K."/>
            <person name="Chen A."/>
            <person name="Palaniappan K."/>
            <person name="Land M."/>
            <person name="Hauser L."/>
            <person name="Chang Y.J."/>
            <person name="Jeffries C.D."/>
            <person name="Bristow J."/>
            <person name="Eisen J.A."/>
            <person name="Markowitz V."/>
            <person name="Hugenholtz P."/>
            <person name="Kyrpides N.C."/>
            <person name="Klenk H.P."/>
        </authorList>
    </citation>
    <scope>NUCLEOTIDE SEQUENCE [LARGE SCALE GENOMIC DNA]</scope>
    <source>
        <strain evidence="3">DSM 44728 / CIP 108903 / NRRL B-16338 / NBRC 102104 / LLR-40K-21</strain>
    </source>
</reference>
<dbReference type="RefSeq" id="WP_013021185.1">
    <property type="nucleotide sequence ID" value="NC_013947.1"/>
</dbReference>
<evidence type="ECO:0000256" key="1">
    <source>
        <dbReference type="SAM" id="SignalP"/>
    </source>
</evidence>
<evidence type="ECO:0000313" key="2">
    <source>
        <dbReference type="EMBL" id="ADD45614.1"/>
    </source>
</evidence>
<evidence type="ECO:0000313" key="3">
    <source>
        <dbReference type="Proteomes" id="UP000000844"/>
    </source>
</evidence>
<protein>
    <submittedName>
        <fullName evidence="2">Uncharacterized protein</fullName>
    </submittedName>
</protein>
<gene>
    <name evidence="2" type="ordered locus">Snas_5988</name>
</gene>
<keyword evidence="3" id="KW-1185">Reference proteome</keyword>
<dbReference type="AlphaFoldDB" id="D3Q085"/>
<feature type="signal peptide" evidence="1">
    <location>
        <begin position="1"/>
        <end position="24"/>
    </location>
</feature>
<name>D3Q085_STANL</name>